<keyword evidence="2" id="KW-1185">Reference proteome</keyword>
<sequence length="168" mass="18929">MPDLREELLERLLRDLSDIYHKRPTVAQWLHVPLRQHVPVQGNDDTFVGATQAPEEYQQGESCLRDLPNWQAIGGQGKWHRCNLLPLGRIPLPPAAPWPDSREIEAVVGPGKLHLWLMGRGKPGALGKGSGILKWGGIEPGQNNPWLWQRPRNRCSRAGLVRQGGRQR</sequence>
<evidence type="ECO:0000313" key="2">
    <source>
        <dbReference type="Proteomes" id="UP000269721"/>
    </source>
</evidence>
<protein>
    <submittedName>
        <fullName evidence="1">Uncharacterized protein</fullName>
    </submittedName>
</protein>
<name>A0A4P9WT37_9FUNG</name>
<dbReference type="AlphaFoldDB" id="A0A4P9WT37"/>
<gene>
    <name evidence="1" type="ORF">BDK51DRAFT_28434</name>
</gene>
<proteinExistence type="predicted"/>
<organism evidence="1 2">
    <name type="scientific">Blyttiomyces helicus</name>
    <dbReference type="NCBI Taxonomy" id="388810"/>
    <lineage>
        <taxon>Eukaryota</taxon>
        <taxon>Fungi</taxon>
        <taxon>Fungi incertae sedis</taxon>
        <taxon>Chytridiomycota</taxon>
        <taxon>Chytridiomycota incertae sedis</taxon>
        <taxon>Chytridiomycetes</taxon>
        <taxon>Chytridiomycetes incertae sedis</taxon>
        <taxon>Blyttiomyces</taxon>
    </lineage>
</organism>
<evidence type="ECO:0000313" key="1">
    <source>
        <dbReference type="EMBL" id="RKO94216.1"/>
    </source>
</evidence>
<dbReference type="Proteomes" id="UP000269721">
    <property type="component" value="Unassembled WGS sequence"/>
</dbReference>
<dbReference type="EMBL" id="KZ993969">
    <property type="protein sequence ID" value="RKO94216.1"/>
    <property type="molecule type" value="Genomic_DNA"/>
</dbReference>
<accession>A0A4P9WT37</accession>
<reference evidence="2" key="1">
    <citation type="journal article" date="2018" name="Nat. Microbiol.">
        <title>Leveraging single-cell genomics to expand the fungal tree of life.</title>
        <authorList>
            <person name="Ahrendt S.R."/>
            <person name="Quandt C.A."/>
            <person name="Ciobanu D."/>
            <person name="Clum A."/>
            <person name="Salamov A."/>
            <person name="Andreopoulos B."/>
            <person name="Cheng J.F."/>
            <person name="Woyke T."/>
            <person name="Pelin A."/>
            <person name="Henrissat B."/>
            <person name="Reynolds N.K."/>
            <person name="Benny G.L."/>
            <person name="Smith M.E."/>
            <person name="James T.Y."/>
            <person name="Grigoriev I.V."/>
        </authorList>
    </citation>
    <scope>NUCLEOTIDE SEQUENCE [LARGE SCALE GENOMIC DNA]</scope>
</reference>